<organism evidence="2 3">
    <name type="scientific">Cephalotrichum gorgonifer</name>
    <dbReference type="NCBI Taxonomy" id="2041049"/>
    <lineage>
        <taxon>Eukaryota</taxon>
        <taxon>Fungi</taxon>
        <taxon>Dikarya</taxon>
        <taxon>Ascomycota</taxon>
        <taxon>Pezizomycotina</taxon>
        <taxon>Sordariomycetes</taxon>
        <taxon>Hypocreomycetidae</taxon>
        <taxon>Microascales</taxon>
        <taxon>Microascaceae</taxon>
        <taxon>Cephalotrichum</taxon>
    </lineage>
</organism>
<evidence type="ECO:0000313" key="3">
    <source>
        <dbReference type="Proteomes" id="UP001187682"/>
    </source>
</evidence>
<comment type="caution">
    <text evidence="2">The sequence shown here is derived from an EMBL/GenBank/DDBJ whole genome shotgun (WGS) entry which is preliminary data.</text>
</comment>
<evidence type="ECO:0000313" key="2">
    <source>
        <dbReference type="EMBL" id="SPN99186.1"/>
    </source>
</evidence>
<dbReference type="EMBL" id="ONZQ02000002">
    <property type="protein sequence ID" value="SPN99186.1"/>
    <property type="molecule type" value="Genomic_DNA"/>
</dbReference>
<proteinExistence type="predicted"/>
<evidence type="ECO:0000256" key="1">
    <source>
        <dbReference type="SAM" id="MobiDB-lite"/>
    </source>
</evidence>
<dbReference type="Proteomes" id="UP001187682">
    <property type="component" value="Unassembled WGS sequence"/>
</dbReference>
<name>A0AAE8MT75_9PEZI</name>
<reference evidence="2" key="1">
    <citation type="submission" date="2018-03" db="EMBL/GenBank/DDBJ databases">
        <authorList>
            <person name="Guldener U."/>
        </authorList>
    </citation>
    <scope>NUCLEOTIDE SEQUENCE</scope>
</reference>
<gene>
    <name evidence="2" type="ORF">DNG_02223</name>
</gene>
<accession>A0AAE8MT75</accession>
<protein>
    <submittedName>
        <fullName evidence="2">Uncharacterized protein</fullName>
    </submittedName>
</protein>
<dbReference type="AlphaFoldDB" id="A0AAE8MT75"/>
<sequence length="173" mass="19094">MATTAIDPSEADERWKEQPVSRGVFWRDYVAVRHSTAFALTIAGDRLLEPIGRAIVESDTGSGGNPEQSRESSRPWRLIPTPAGKPKDSENGRGTRSWPPTQCLWGTRSAGERKVFHQTPQFPVNFVSNRPLTCHPSRASVLLPLFVVDSEVLKMVVAGSESRDGPCLDIRGR</sequence>
<keyword evidence="3" id="KW-1185">Reference proteome</keyword>
<feature type="region of interest" description="Disordered" evidence="1">
    <location>
        <begin position="56"/>
        <end position="102"/>
    </location>
</feature>